<dbReference type="PANTHER" id="PTHR36030">
    <property type="entry name" value="CALMODULIN-BINDING DOMAIN-CONTAINING PROTEIN"/>
    <property type="match status" value="1"/>
</dbReference>
<proteinExistence type="predicted"/>
<gene>
    <name evidence="1" type="ORF">KSP39_PZI022061</name>
</gene>
<accession>A0AAP0AXV9</accession>
<keyword evidence="2" id="KW-1185">Reference proteome</keyword>
<sequence length="109" mass="12086">METNRQRRGTKAQLGMSLYRAPKSSSMPYSSKVKPSPTSSMASSLCFAAESNGFIPSALNRKASMLKKEGGNSTSDKDCVDSRAATYITYVQERFRQAEKEYDIEVLEV</sequence>
<evidence type="ECO:0000313" key="1">
    <source>
        <dbReference type="EMBL" id="KAK8918685.1"/>
    </source>
</evidence>
<dbReference type="AlphaFoldDB" id="A0AAP0AXV9"/>
<reference evidence="1 2" key="1">
    <citation type="journal article" date="2022" name="Nat. Plants">
        <title>Genomes of leafy and leafless Platanthera orchids illuminate the evolution of mycoheterotrophy.</title>
        <authorList>
            <person name="Li M.H."/>
            <person name="Liu K.W."/>
            <person name="Li Z."/>
            <person name="Lu H.C."/>
            <person name="Ye Q.L."/>
            <person name="Zhang D."/>
            <person name="Wang J.Y."/>
            <person name="Li Y.F."/>
            <person name="Zhong Z.M."/>
            <person name="Liu X."/>
            <person name="Yu X."/>
            <person name="Liu D.K."/>
            <person name="Tu X.D."/>
            <person name="Liu B."/>
            <person name="Hao Y."/>
            <person name="Liao X.Y."/>
            <person name="Jiang Y.T."/>
            <person name="Sun W.H."/>
            <person name="Chen J."/>
            <person name="Chen Y.Q."/>
            <person name="Ai Y."/>
            <person name="Zhai J.W."/>
            <person name="Wu S.S."/>
            <person name="Zhou Z."/>
            <person name="Hsiao Y.Y."/>
            <person name="Wu W.L."/>
            <person name="Chen Y.Y."/>
            <person name="Lin Y.F."/>
            <person name="Hsu J.L."/>
            <person name="Li C.Y."/>
            <person name="Wang Z.W."/>
            <person name="Zhao X."/>
            <person name="Zhong W.Y."/>
            <person name="Ma X.K."/>
            <person name="Ma L."/>
            <person name="Huang J."/>
            <person name="Chen G.Z."/>
            <person name="Huang M.Z."/>
            <person name="Huang L."/>
            <person name="Peng D.H."/>
            <person name="Luo Y.B."/>
            <person name="Zou S.Q."/>
            <person name="Chen S.P."/>
            <person name="Lan S."/>
            <person name="Tsai W.C."/>
            <person name="Van de Peer Y."/>
            <person name="Liu Z.J."/>
        </authorList>
    </citation>
    <scope>NUCLEOTIDE SEQUENCE [LARGE SCALE GENOMIC DNA]</scope>
    <source>
        <strain evidence="1">Lor287</strain>
    </source>
</reference>
<dbReference type="Proteomes" id="UP001418222">
    <property type="component" value="Unassembled WGS sequence"/>
</dbReference>
<protein>
    <submittedName>
        <fullName evidence="1">Uncharacterized protein</fullName>
    </submittedName>
</protein>
<name>A0AAP0AXV9_9ASPA</name>
<organism evidence="1 2">
    <name type="scientific">Platanthera zijinensis</name>
    <dbReference type="NCBI Taxonomy" id="2320716"/>
    <lineage>
        <taxon>Eukaryota</taxon>
        <taxon>Viridiplantae</taxon>
        <taxon>Streptophyta</taxon>
        <taxon>Embryophyta</taxon>
        <taxon>Tracheophyta</taxon>
        <taxon>Spermatophyta</taxon>
        <taxon>Magnoliopsida</taxon>
        <taxon>Liliopsida</taxon>
        <taxon>Asparagales</taxon>
        <taxon>Orchidaceae</taxon>
        <taxon>Orchidoideae</taxon>
        <taxon>Orchideae</taxon>
        <taxon>Orchidinae</taxon>
        <taxon>Platanthera</taxon>
    </lineage>
</organism>
<dbReference type="PANTHER" id="PTHR36030:SF1">
    <property type="entry name" value="CALMODULIN-BINDING DOMAIN-CONTAINING PROTEIN"/>
    <property type="match status" value="1"/>
</dbReference>
<evidence type="ECO:0000313" key="2">
    <source>
        <dbReference type="Proteomes" id="UP001418222"/>
    </source>
</evidence>
<comment type="caution">
    <text evidence="1">The sequence shown here is derived from an EMBL/GenBank/DDBJ whole genome shotgun (WGS) entry which is preliminary data.</text>
</comment>
<dbReference type="EMBL" id="JBBWWQ010000019">
    <property type="protein sequence ID" value="KAK8918685.1"/>
    <property type="molecule type" value="Genomic_DNA"/>
</dbReference>